<dbReference type="EMBL" id="LAZR01005213">
    <property type="protein sequence ID" value="KKN01871.1"/>
    <property type="molecule type" value="Genomic_DNA"/>
</dbReference>
<keyword evidence="1" id="KW-1133">Transmembrane helix</keyword>
<evidence type="ECO:0000313" key="2">
    <source>
        <dbReference type="EMBL" id="KKN01871.1"/>
    </source>
</evidence>
<feature type="transmembrane region" description="Helical" evidence="1">
    <location>
        <begin position="7"/>
        <end position="26"/>
    </location>
</feature>
<evidence type="ECO:0000256" key="1">
    <source>
        <dbReference type="SAM" id="Phobius"/>
    </source>
</evidence>
<organism evidence="2">
    <name type="scientific">marine sediment metagenome</name>
    <dbReference type="NCBI Taxonomy" id="412755"/>
    <lineage>
        <taxon>unclassified sequences</taxon>
        <taxon>metagenomes</taxon>
        <taxon>ecological metagenomes</taxon>
    </lineage>
</organism>
<sequence>MSKRYSLIISIILLVIGGILIPSGYFESAIFRNQVYDGVPEALLGIQEESLPAL</sequence>
<name>A0A0F9PLI4_9ZZZZ</name>
<gene>
    <name evidence="2" type="ORF">LCGC14_1123430</name>
</gene>
<accession>A0A0F9PLI4</accession>
<keyword evidence="1" id="KW-0472">Membrane</keyword>
<protein>
    <submittedName>
        <fullName evidence="2">Uncharacterized protein</fullName>
    </submittedName>
</protein>
<proteinExistence type="predicted"/>
<keyword evidence="1" id="KW-0812">Transmembrane</keyword>
<dbReference type="AlphaFoldDB" id="A0A0F9PLI4"/>
<comment type="caution">
    <text evidence="2">The sequence shown here is derived from an EMBL/GenBank/DDBJ whole genome shotgun (WGS) entry which is preliminary data.</text>
</comment>
<reference evidence="2" key="1">
    <citation type="journal article" date="2015" name="Nature">
        <title>Complex archaea that bridge the gap between prokaryotes and eukaryotes.</title>
        <authorList>
            <person name="Spang A."/>
            <person name="Saw J.H."/>
            <person name="Jorgensen S.L."/>
            <person name="Zaremba-Niedzwiedzka K."/>
            <person name="Martijn J."/>
            <person name="Lind A.E."/>
            <person name="van Eijk R."/>
            <person name="Schleper C."/>
            <person name="Guy L."/>
            <person name="Ettema T.J."/>
        </authorList>
    </citation>
    <scope>NUCLEOTIDE SEQUENCE</scope>
</reference>